<dbReference type="GO" id="GO:0005506">
    <property type="term" value="F:iron ion binding"/>
    <property type="evidence" value="ECO:0007669"/>
    <property type="project" value="InterPro"/>
</dbReference>
<accession>A0A937CMK6</accession>
<dbReference type="PROSITE" id="PS51009">
    <property type="entry name" value="CYTCII"/>
    <property type="match status" value="1"/>
</dbReference>
<evidence type="ECO:0000256" key="8">
    <source>
        <dbReference type="SAM" id="SignalP"/>
    </source>
</evidence>
<keyword evidence="1" id="KW-0813">Transport</keyword>
<evidence type="ECO:0000313" key="10">
    <source>
        <dbReference type="Proteomes" id="UP000633219"/>
    </source>
</evidence>
<dbReference type="InterPro" id="IPR002321">
    <property type="entry name" value="Cyt_c_II"/>
</dbReference>
<sequence>MIKRVLAAGILCLFSATVVVSAAGMEEARVADMKKNGGAMGALGAIAKGEKPYDAETVKAALTSIATVIKGFPAHFGPGTEQDSKGASPKIWANMDDFKAKADKLGADAEAILAQLPADQAAVGAAVAALGKDCGSCHELYRIKKD</sequence>
<gene>
    <name evidence="9" type="ORF">JJB09_20690</name>
</gene>
<dbReference type="GO" id="GO:0022900">
    <property type="term" value="P:electron transport chain"/>
    <property type="evidence" value="ECO:0007669"/>
    <property type="project" value="InterPro"/>
</dbReference>
<keyword evidence="3 6" id="KW-0479">Metal-binding</keyword>
<dbReference type="InterPro" id="IPR012127">
    <property type="entry name" value="Cyt_c_prime"/>
</dbReference>
<dbReference type="RefSeq" id="WP_201662841.1">
    <property type="nucleotide sequence ID" value="NZ_JAEQNC010000013.1"/>
</dbReference>
<keyword evidence="10" id="KW-1185">Reference proteome</keyword>
<organism evidence="9 10">
    <name type="scientific">Rhizobium setariae</name>
    <dbReference type="NCBI Taxonomy" id="2801340"/>
    <lineage>
        <taxon>Bacteria</taxon>
        <taxon>Pseudomonadati</taxon>
        <taxon>Pseudomonadota</taxon>
        <taxon>Alphaproteobacteria</taxon>
        <taxon>Hyphomicrobiales</taxon>
        <taxon>Rhizobiaceae</taxon>
        <taxon>Rhizobium/Agrobacterium group</taxon>
        <taxon>Rhizobium</taxon>
    </lineage>
</organism>
<dbReference type="InterPro" id="IPR010980">
    <property type="entry name" value="Cyt_c/b562"/>
</dbReference>
<evidence type="ECO:0000256" key="7">
    <source>
        <dbReference type="PIRSR" id="PIRSR000027-2"/>
    </source>
</evidence>
<feature type="signal peptide" evidence="8">
    <location>
        <begin position="1"/>
        <end position="22"/>
    </location>
</feature>
<dbReference type="GO" id="GO:0042597">
    <property type="term" value="C:periplasmic space"/>
    <property type="evidence" value="ECO:0007669"/>
    <property type="project" value="InterPro"/>
</dbReference>
<proteinExistence type="predicted"/>
<evidence type="ECO:0000256" key="4">
    <source>
        <dbReference type="ARBA" id="ARBA00022982"/>
    </source>
</evidence>
<dbReference type="AlphaFoldDB" id="A0A937CMK6"/>
<dbReference type="GO" id="GO:0020037">
    <property type="term" value="F:heme binding"/>
    <property type="evidence" value="ECO:0007669"/>
    <property type="project" value="InterPro"/>
</dbReference>
<evidence type="ECO:0000256" key="6">
    <source>
        <dbReference type="PIRSR" id="PIRSR000027-1"/>
    </source>
</evidence>
<feature type="chain" id="PRO_5036944383" evidence="8">
    <location>
        <begin position="23"/>
        <end position="146"/>
    </location>
</feature>
<dbReference type="PIRSF" id="PIRSF000027">
    <property type="entry name" value="Cytc_c_prime"/>
    <property type="match status" value="1"/>
</dbReference>
<evidence type="ECO:0000256" key="3">
    <source>
        <dbReference type="ARBA" id="ARBA00022723"/>
    </source>
</evidence>
<reference evidence="9" key="1">
    <citation type="submission" date="2021-01" db="EMBL/GenBank/DDBJ databases">
        <title>Rhizobium sp. strain KVB221 16S ribosomal RNA gene Genome sequencing and assembly.</title>
        <authorList>
            <person name="Kang M."/>
        </authorList>
    </citation>
    <scope>NUCLEOTIDE SEQUENCE</scope>
    <source>
        <strain evidence="9">KVB221</strain>
    </source>
</reference>
<feature type="binding site" description="axial binding residue" evidence="6">
    <location>
        <position position="138"/>
    </location>
    <ligand>
        <name>heme c</name>
        <dbReference type="ChEBI" id="CHEBI:61717"/>
    </ligand>
    <ligandPart>
        <name>Fe</name>
        <dbReference type="ChEBI" id="CHEBI:18248"/>
    </ligandPart>
</feature>
<evidence type="ECO:0000256" key="5">
    <source>
        <dbReference type="ARBA" id="ARBA00023004"/>
    </source>
</evidence>
<keyword evidence="2 7" id="KW-0349">Heme</keyword>
<comment type="PTM">
    <text evidence="7">Binds 1 heme group per subunit.</text>
</comment>
<dbReference type="SUPFAM" id="SSF47175">
    <property type="entry name" value="Cytochromes"/>
    <property type="match status" value="1"/>
</dbReference>
<dbReference type="Gene3D" id="1.20.120.10">
    <property type="entry name" value="Cytochrome c/b562"/>
    <property type="match status" value="1"/>
</dbReference>
<dbReference type="Pfam" id="PF01322">
    <property type="entry name" value="Cytochrom_C_2"/>
    <property type="match status" value="1"/>
</dbReference>
<name>A0A937CMK6_9HYPH</name>
<evidence type="ECO:0000313" key="9">
    <source>
        <dbReference type="EMBL" id="MBL0374435.1"/>
    </source>
</evidence>
<evidence type="ECO:0000256" key="2">
    <source>
        <dbReference type="ARBA" id="ARBA00022617"/>
    </source>
</evidence>
<feature type="binding site" description="covalent" evidence="7">
    <location>
        <position position="134"/>
    </location>
    <ligand>
        <name>heme c</name>
        <dbReference type="ChEBI" id="CHEBI:61717"/>
    </ligand>
</feature>
<dbReference type="InterPro" id="IPR015984">
    <property type="entry name" value="Cyt_c_prime_subgr"/>
</dbReference>
<keyword evidence="8" id="KW-0732">Signal</keyword>
<feature type="binding site" description="covalent" evidence="7">
    <location>
        <position position="137"/>
    </location>
    <ligand>
        <name>heme c</name>
        <dbReference type="ChEBI" id="CHEBI:61717"/>
    </ligand>
</feature>
<dbReference type="GO" id="GO:0009055">
    <property type="term" value="F:electron transfer activity"/>
    <property type="evidence" value="ECO:0007669"/>
    <property type="project" value="InterPro"/>
</dbReference>
<dbReference type="PRINTS" id="PR00608">
    <property type="entry name" value="CYTCHROMECII"/>
</dbReference>
<comment type="caution">
    <text evidence="9">The sequence shown here is derived from an EMBL/GenBank/DDBJ whole genome shotgun (WGS) entry which is preliminary data.</text>
</comment>
<evidence type="ECO:0000256" key="1">
    <source>
        <dbReference type="ARBA" id="ARBA00022448"/>
    </source>
</evidence>
<dbReference type="Proteomes" id="UP000633219">
    <property type="component" value="Unassembled WGS sequence"/>
</dbReference>
<protein>
    <submittedName>
        <fullName evidence="9">Cytochrome c</fullName>
    </submittedName>
</protein>
<keyword evidence="4" id="KW-0249">Electron transport</keyword>
<keyword evidence="5 6" id="KW-0408">Iron</keyword>
<dbReference type="EMBL" id="JAEQNC010000013">
    <property type="protein sequence ID" value="MBL0374435.1"/>
    <property type="molecule type" value="Genomic_DNA"/>
</dbReference>